<dbReference type="Proteomes" id="UP000001880">
    <property type="component" value="Chromosome"/>
</dbReference>
<evidence type="ECO:0008006" key="4">
    <source>
        <dbReference type="Google" id="ProtNLM"/>
    </source>
</evidence>
<dbReference type="PANTHER" id="PTHR34374:SF1">
    <property type="entry name" value="LARGE RIBOSOMAL RNA SUBUNIT ACCUMULATION PROTEIN YCED HOMOLOG 1, CHLOROPLASTIC"/>
    <property type="match status" value="1"/>
</dbReference>
<accession>D0LYW6</accession>
<dbReference type="KEGG" id="hoh:Hoch_1889"/>
<dbReference type="RefSeq" id="WP_012827044.1">
    <property type="nucleotide sequence ID" value="NC_013440.1"/>
</dbReference>
<proteinExistence type="predicted"/>
<evidence type="ECO:0000313" key="2">
    <source>
        <dbReference type="EMBL" id="ACY14436.1"/>
    </source>
</evidence>
<dbReference type="STRING" id="502025.Hoch_1889"/>
<reference evidence="2 3" key="1">
    <citation type="journal article" date="2010" name="Stand. Genomic Sci.">
        <title>Complete genome sequence of Haliangium ochraceum type strain (SMP-2).</title>
        <authorList>
            <consortium name="US DOE Joint Genome Institute (JGI-PGF)"/>
            <person name="Ivanova N."/>
            <person name="Daum C."/>
            <person name="Lang E."/>
            <person name="Abt B."/>
            <person name="Kopitz M."/>
            <person name="Saunders E."/>
            <person name="Lapidus A."/>
            <person name="Lucas S."/>
            <person name="Glavina Del Rio T."/>
            <person name="Nolan M."/>
            <person name="Tice H."/>
            <person name="Copeland A."/>
            <person name="Cheng J.F."/>
            <person name="Chen F."/>
            <person name="Bruce D."/>
            <person name="Goodwin L."/>
            <person name="Pitluck S."/>
            <person name="Mavromatis K."/>
            <person name="Pati A."/>
            <person name="Mikhailova N."/>
            <person name="Chen A."/>
            <person name="Palaniappan K."/>
            <person name="Land M."/>
            <person name="Hauser L."/>
            <person name="Chang Y.J."/>
            <person name="Jeffries C.D."/>
            <person name="Detter J.C."/>
            <person name="Brettin T."/>
            <person name="Rohde M."/>
            <person name="Goker M."/>
            <person name="Bristow J."/>
            <person name="Markowitz V."/>
            <person name="Eisen J.A."/>
            <person name="Hugenholtz P."/>
            <person name="Kyrpides N.C."/>
            <person name="Klenk H.P."/>
        </authorList>
    </citation>
    <scope>NUCLEOTIDE SEQUENCE [LARGE SCALE GENOMIC DNA]</scope>
    <source>
        <strain evidence="3">DSM 14365 / CIP 107738 / JCM 11303 / AJ 13395 / SMP-2</strain>
    </source>
</reference>
<dbReference type="eggNOG" id="COG1399">
    <property type="taxonomic scope" value="Bacteria"/>
</dbReference>
<feature type="region of interest" description="Disordered" evidence="1">
    <location>
        <begin position="108"/>
        <end position="155"/>
    </location>
</feature>
<gene>
    <name evidence="2" type="ordered locus">Hoch_1889</name>
</gene>
<dbReference type="OrthoDB" id="9790372at2"/>
<name>D0LYW6_HALO1</name>
<protein>
    <recommendedName>
        <fullName evidence="4">DUF177 domain-containing protein</fullName>
    </recommendedName>
</protein>
<evidence type="ECO:0000256" key="1">
    <source>
        <dbReference type="SAM" id="MobiDB-lite"/>
    </source>
</evidence>
<dbReference type="AlphaFoldDB" id="D0LYW6"/>
<sequence length="230" mass="24800">MSTPSKSSPLTVPLRELPADRRVELGSEFVREALAGLPMREALERPADDPRAGEVSASLSLYGEEDNVFVRGPLEGWLEVACSRCLGPARVEFDESLAVTFLPKARIPAEDEDGGEDKDKDAAGDGAAAKSAKAKSAKTNKGAKDTTGDEAELGVELEDDDIDLYGYEGESIDLTPLFHDQVVLAVPFAPLCHEDCKGLCPQCGVDRNRETCDCKPPIDPRWVALQNLKS</sequence>
<dbReference type="Pfam" id="PF02620">
    <property type="entry name" value="YceD"/>
    <property type="match status" value="1"/>
</dbReference>
<dbReference type="HOGENOM" id="CLU_100236_1_0_7"/>
<keyword evidence="3" id="KW-1185">Reference proteome</keyword>
<evidence type="ECO:0000313" key="3">
    <source>
        <dbReference type="Proteomes" id="UP000001880"/>
    </source>
</evidence>
<dbReference type="PANTHER" id="PTHR34374">
    <property type="entry name" value="LARGE RIBOSOMAL RNA SUBUNIT ACCUMULATION PROTEIN YCED HOMOLOG 1, CHLOROPLASTIC"/>
    <property type="match status" value="1"/>
</dbReference>
<dbReference type="InterPro" id="IPR003772">
    <property type="entry name" value="YceD"/>
</dbReference>
<organism evidence="2 3">
    <name type="scientific">Haliangium ochraceum (strain DSM 14365 / JCM 11303 / SMP-2)</name>
    <dbReference type="NCBI Taxonomy" id="502025"/>
    <lineage>
        <taxon>Bacteria</taxon>
        <taxon>Pseudomonadati</taxon>
        <taxon>Myxococcota</taxon>
        <taxon>Polyangia</taxon>
        <taxon>Haliangiales</taxon>
        <taxon>Kofleriaceae</taxon>
        <taxon>Haliangium</taxon>
    </lineage>
</organism>
<dbReference type="EMBL" id="CP001804">
    <property type="protein sequence ID" value="ACY14436.1"/>
    <property type="molecule type" value="Genomic_DNA"/>
</dbReference>